<dbReference type="RefSeq" id="WP_090678764.1">
    <property type="nucleotide sequence ID" value="NZ_FORU01000006.1"/>
</dbReference>
<protein>
    <submittedName>
        <fullName evidence="2">Uncharacterized protein</fullName>
    </submittedName>
</protein>
<dbReference type="AlphaFoldDB" id="A0A1I3QV56"/>
<keyword evidence="3" id="KW-1185">Reference proteome</keyword>
<evidence type="ECO:0000256" key="1">
    <source>
        <dbReference type="SAM" id="Coils"/>
    </source>
</evidence>
<name>A0A1I3QV56_9FLAO</name>
<evidence type="ECO:0000313" key="3">
    <source>
        <dbReference type="Proteomes" id="UP000243887"/>
    </source>
</evidence>
<accession>A0A1I3QV56</accession>
<evidence type="ECO:0000313" key="2">
    <source>
        <dbReference type="EMBL" id="SFJ37620.1"/>
    </source>
</evidence>
<dbReference type="SUPFAM" id="SSF57997">
    <property type="entry name" value="Tropomyosin"/>
    <property type="match status" value="1"/>
</dbReference>
<proteinExistence type="predicted"/>
<dbReference type="OrthoDB" id="1467932at2"/>
<reference evidence="3" key="1">
    <citation type="submission" date="2016-10" db="EMBL/GenBank/DDBJ databases">
        <authorList>
            <person name="Varghese N."/>
            <person name="Submissions S."/>
        </authorList>
    </citation>
    <scope>NUCLEOTIDE SEQUENCE [LARGE SCALE GENOMIC DNA]</scope>
    <source>
        <strain evidence="3">DSM 26542</strain>
    </source>
</reference>
<dbReference type="Proteomes" id="UP000243887">
    <property type="component" value="Unassembled WGS sequence"/>
</dbReference>
<dbReference type="EMBL" id="FORU01000006">
    <property type="protein sequence ID" value="SFJ37620.1"/>
    <property type="molecule type" value="Genomic_DNA"/>
</dbReference>
<organism evidence="2 3">
    <name type="scientific">Myroides guanonis</name>
    <dbReference type="NCBI Taxonomy" id="1150112"/>
    <lineage>
        <taxon>Bacteria</taxon>
        <taxon>Pseudomonadati</taxon>
        <taxon>Bacteroidota</taxon>
        <taxon>Flavobacteriia</taxon>
        <taxon>Flavobacteriales</taxon>
        <taxon>Flavobacteriaceae</taxon>
        <taxon>Myroides</taxon>
    </lineage>
</organism>
<dbReference type="STRING" id="1150112.SAMN04487893_106133"/>
<feature type="coiled-coil region" evidence="1">
    <location>
        <begin position="1"/>
        <end position="63"/>
    </location>
</feature>
<keyword evidence="1" id="KW-0175">Coiled coil</keyword>
<sequence length="96" mass="11049">MSELNQIIDSIEIKFAKLIQKLSALESSNNDLKKRLLRTEETLKEKEKDLTVLQTKYESLKLASSLLGSDENKRDTKLKINSLIREIDQCIVQLSK</sequence>
<gene>
    <name evidence="2" type="ORF">SAMN04487893_106133</name>
</gene>